<reference evidence="2" key="1">
    <citation type="journal article" date="2020" name="Stud. Mycol.">
        <title>101 Dothideomycetes genomes: a test case for predicting lifestyles and emergence of pathogens.</title>
        <authorList>
            <person name="Haridas S."/>
            <person name="Albert R."/>
            <person name="Binder M."/>
            <person name="Bloem J."/>
            <person name="Labutti K."/>
            <person name="Salamov A."/>
            <person name="Andreopoulos B."/>
            <person name="Baker S."/>
            <person name="Barry K."/>
            <person name="Bills G."/>
            <person name="Bluhm B."/>
            <person name="Cannon C."/>
            <person name="Castanera R."/>
            <person name="Culley D."/>
            <person name="Daum C."/>
            <person name="Ezra D."/>
            <person name="Gonzalez J."/>
            <person name="Henrissat B."/>
            <person name="Kuo A."/>
            <person name="Liang C."/>
            <person name="Lipzen A."/>
            <person name="Lutzoni F."/>
            <person name="Magnuson J."/>
            <person name="Mondo S."/>
            <person name="Nolan M."/>
            <person name="Ohm R."/>
            <person name="Pangilinan J."/>
            <person name="Park H.-J."/>
            <person name="Ramirez L."/>
            <person name="Alfaro M."/>
            <person name="Sun H."/>
            <person name="Tritt A."/>
            <person name="Yoshinaga Y."/>
            <person name="Zwiers L.-H."/>
            <person name="Turgeon B."/>
            <person name="Goodwin S."/>
            <person name="Spatafora J."/>
            <person name="Crous P."/>
            <person name="Grigoriev I."/>
        </authorList>
    </citation>
    <scope>NUCLEOTIDE SEQUENCE</scope>
    <source>
        <strain evidence="2">CBS 473.64</strain>
    </source>
</reference>
<sequence>MGSVAPKYVVDFKPCAHIVNISTIWTVLELTRHDHIVMLILMPHAIGIKVPIELIPETTSTLLANLAAGPTFTSRWASMYNVTEYAFNDYWKSSLLHDNAHTIARLYTWAEIFRLVATADVLLDERMRACAFAAIRAKGRKVHYNIKDMFTRGELELAYSITEPSDALRDEVVEAALRSKGLIGVMGGPGMFLNDVAEKLESWADARRDAQTQLLLEQGEEWEQKRERLSQSGVKEDQVVAKAPFLTKLHASSKMHTDIVPTDQVLLPAMNLETSPHDVSIDGVEPKDQLTRVFTDTTNKPTSPESVQEHETYDDYSETFSDMENGGVKVEEVAHPEKKRSKSAKKAEEQKEDKQVKMEPEHHVVQMLTQLAVEQSTLPPTVQSLAEERPDEANELHFVQIQAQAKKNRKKRGKKNKGKGNSTLLSGIDDDAEELGISSESGLHSDEQSYGGCDESVEATPTILEYAPEQAVQSFEPRPAPSKSRHMLHAATSKKLESKLGSSLVAHENGSGWVVTLPFRIASQQKQQSLPSNPPPAAPLLAVESAPLPEEGSSSSTPGSAALLQSPPQMRTKPQAQSQSPTIGRYPSRPEGAGLSDGSRVRQILKPRSRLGHLTTLTSIKPSFALMSKHTTVRLAPKFDPWNLPSEQEQRGSADDQDPNIVARSTKTQGGKYSKSVLDGKNLMPRHRTNVSAQLQDLHEDTRLVTCRQSTLPSTVEMLTLDPEKNFRKGWWRRTG</sequence>
<feature type="region of interest" description="Disordered" evidence="1">
    <location>
        <begin position="469"/>
        <end position="494"/>
    </location>
</feature>
<feature type="region of interest" description="Disordered" evidence="1">
    <location>
        <begin position="403"/>
        <end position="455"/>
    </location>
</feature>
<feature type="region of interest" description="Disordered" evidence="1">
    <location>
        <begin position="330"/>
        <end position="359"/>
    </location>
</feature>
<evidence type="ECO:0000313" key="2">
    <source>
        <dbReference type="EMBL" id="KAF2641201.1"/>
    </source>
</evidence>
<name>A0A6A6S289_9PLEO</name>
<feature type="region of interest" description="Disordered" evidence="1">
    <location>
        <begin position="638"/>
        <end position="676"/>
    </location>
</feature>
<feature type="region of interest" description="Disordered" evidence="1">
    <location>
        <begin position="546"/>
        <end position="607"/>
    </location>
</feature>
<dbReference type="Proteomes" id="UP000799753">
    <property type="component" value="Unassembled WGS sequence"/>
</dbReference>
<keyword evidence="3" id="KW-1185">Reference proteome</keyword>
<feature type="compositionally biased region" description="Basic and acidic residues" evidence="1">
    <location>
        <begin position="345"/>
        <end position="359"/>
    </location>
</feature>
<organism evidence="2 3">
    <name type="scientific">Massarina eburnea CBS 473.64</name>
    <dbReference type="NCBI Taxonomy" id="1395130"/>
    <lineage>
        <taxon>Eukaryota</taxon>
        <taxon>Fungi</taxon>
        <taxon>Dikarya</taxon>
        <taxon>Ascomycota</taxon>
        <taxon>Pezizomycotina</taxon>
        <taxon>Dothideomycetes</taxon>
        <taxon>Pleosporomycetidae</taxon>
        <taxon>Pleosporales</taxon>
        <taxon>Massarineae</taxon>
        <taxon>Massarinaceae</taxon>
        <taxon>Massarina</taxon>
    </lineage>
</organism>
<feature type="compositionally biased region" description="Low complexity" evidence="1">
    <location>
        <begin position="546"/>
        <end position="564"/>
    </location>
</feature>
<evidence type="ECO:0000313" key="3">
    <source>
        <dbReference type="Proteomes" id="UP000799753"/>
    </source>
</evidence>
<gene>
    <name evidence="2" type="ORF">P280DRAFT_506812</name>
</gene>
<protein>
    <submittedName>
        <fullName evidence="2">Uncharacterized protein</fullName>
    </submittedName>
</protein>
<feature type="compositionally biased region" description="Basic residues" evidence="1">
    <location>
        <begin position="406"/>
        <end position="418"/>
    </location>
</feature>
<dbReference type="EMBL" id="MU006783">
    <property type="protein sequence ID" value="KAF2641201.1"/>
    <property type="molecule type" value="Genomic_DNA"/>
</dbReference>
<evidence type="ECO:0000256" key="1">
    <source>
        <dbReference type="SAM" id="MobiDB-lite"/>
    </source>
</evidence>
<proteinExistence type="predicted"/>
<feature type="compositionally biased region" description="Polar residues" evidence="1">
    <location>
        <begin position="566"/>
        <end position="582"/>
    </location>
</feature>
<dbReference type="AlphaFoldDB" id="A0A6A6S289"/>
<accession>A0A6A6S289</accession>
<dbReference type="OrthoDB" id="10684715at2759"/>